<reference evidence="8" key="1">
    <citation type="journal article" date="2020" name="Stud. Mycol.">
        <title>101 Dothideomycetes genomes: a test case for predicting lifestyles and emergence of pathogens.</title>
        <authorList>
            <person name="Haridas S."/>
            <person name="Albert R."/>
            <person name="Binder M."/>
            <person name="Bloem J."/>
            <person name="Labutti K."/>
            <person name="Salamov A."/>
            <person name="Andreopoulos B."/>
            <person name="Baker S."/>
            <person name="Barry K."/>
            <person name="Bills G."/>
            <person name="Bluhm B."/>
            <person name="Cannon C."/>
            <person name="Castanera R."/>
            <person name="Culley D."/>
            <person name="Daum C."/>
            <person name="Ezra D."/>
            <person name="Gonzalez J."/>
            <person name="Henrissat B."/>
            <person name="Kuo A."/>
            <person name="Liang C."/>
            <person name="Lipzen A."/>
            <person name="Lutzoni F."/>
            <person name="Magnuson J."/>
            <person name="Mondo S."/>
            <person name="Nolan M."/>
            <person name="Ohm R."/>
            <person name="Pangilinan J."/>
            <person name="Park H.-J."/>
            <person name="Ramirez L."/>
            <person name="Alfaro M."/>
            <person name="Sun H."/>
            <person name="Tritt A."/>
            <person name="Yoshinaga Y."/>
            <person name="Zwiers L.-H."/>
            <person name="Turgeon B."/>
            <person name="Goodwin S."/>
            <person name="Spatafora J."/>
            <person name="Crous P."/>
            <person name="Grigoriev I."/>
        </authorList>
    </citation>
    <scope>NUCLEOTIDE SEQUENCE</scope>
    <source>
        <strain evidence="8">CBS 115976</strain>
    </source>
</reference>
<dbReference type="PANTHER" id="PTHR24304:SF2">
    <property type="entry name" value="24-HYDROXYCHOLESTEROL 7-ALPHA-HYDROXYLASE"/>
    <property type="match status" value="1"/>
</dbReference>
<feature type="region of interest" description="Disordered" evidence="7">
    <location>
        <begin position="464"/>
        <end position="496"/>
    </location>
</feature>
<dbReference type="AlphaFoldDB" id="A0A6A6U914"/>
<comment type="cofactor">
    <cofactor evidence="1 6">
        <name>heme</name>
        <dbReference type="ChEBI" id="CHEBI:30413"/>
    </cofactor>
</comment>
<evidence type="ECO:0000256" key="3">
    <source>
        <dbReference type="ARBA" id="ARBA00022617"/>
    </source>
</evidence>
<dbReference type="Proteomes" id="UP000799302">
    <property type="component" value="Unassembled WGS sequence"/>
</dbReference>
<accession>A0A6A6U914</accession>
<evidence type="ECO:0000313" key="9">
    <source>
        <dbReference type="Proteomes" id="UP000799302"/>
    </source>
</evidence>
<dbReference type="SUPFAM" id="SSF48264">
    <property type="entry name" value="Cytochrome P450"/>
    <property type="match status" value="1"/>
</dbReference>
<evidence type="ECO:0000256" key="5">
    <source>
        <dbReference type="ARBA" id="ARBA00023004"/>
    </source>
</evidence>
<dbReference type="InterPro" id="IPR002403">
    <property type="entry name" value="Cyt_P450_E_grp-IV"/>
</dbReference>
<dbReference type="OrthoDB" id="1055148at2759"/>
<keyword evidence="5 6" id="KW-0408">Iron</keyword>
<keyword evidence="3 6" id="KW-0349">Heme</keyword>
<keyword evidence="4 6" id="KW-0479">Metal-binding</keyword>
<dbReference type="InterPro" id="IPR036396">
    <property type="entry name" value="Cyt_P450_sf"/>
</dbReference>
<evidence type="ECO:0000256" key="4">
    <source>
        <dbReference type="ARBA" id="ARBA00022723"/>
    </source>
</evidence>
<keyword evidence="9" id="KW-1185">Reference proteome</keyword>
<feature type="binding site" description="axial binding residue" evidence="6">
    <location>
        <position position="430"/>
    </location>
    <ligand>
        <name>heme</name>
        <dbReference type="ChEBI" id="CHEBI:30413"/>
    </ligand>
    <ligandPart>
        <name>Fe</name>
        <dbReference type="ChEBI" id="CHEBI:18248"/>
    </ligandPart>
</feature>
<dbReference type="GO" id="GO:0020037">
    <property type="term" value="F:heme binding"/>
    <property type="evidence" value="ECO:0007669"/>
    <property type="project" value="InterPro"/>
</dbReference>
<sequence>MLSSYILGSVALAFVALAIRASYTWTWRPAFPKNAPRLVSENNVLFGAWQFWTDRWSFFSQSMAHSSTGNFSFYAGRNRVVGLSGDDARKWFVESKELHLNQGYSLMLGPSDDEIEDGQSIERFLTTRIANLLRGENIIRTLPVLIQHTRKNLEEFGRQQWNKETLFDVVYRWVFISTAQIVAPHDIINDPKLLRQMIDFFSSFEQNVSPTFLLFPKLPTWTAIRRFGSSFATFLRIKKIVDNRKKTGPIYGDALDFMIEQGDSEMNQIRMVFALLIAGLFNSGYNAAWLVTEFFLNPDWLKKVRQEVADAVDKAVPDKSIPFLDRLSQLKFKDWEDGFPTIDICLKEVIRIRTAGCLMRKNITGHDLVIGTETIPNDTHVMYHIKDIHFDPEIYPNPGKWDPSRFEEAKGEDKKKEHAYIGWGAGRHPCAGIRYAKLENYVLLAFFVSMFDFEVCYADGSPLKESPPTPPADLTMRAPSPPLYMKVRPREKPGSV</sequence>
<name>A0A6A6U914_9PEZI</name>
<evidence type="ECO:0000313" key="8">
    <source>
        <dbReference type="EMBL" id="KAF2667598.1"/>
    </source>
</evidence>
<evidence type="ECO:0000256" key="1">
    <source>
        <dbReference type="ARBA" id="ARBA00001971"/>
    </source>
</evidence>
<dbReference type="Pfam" id="PF00067">
    <property type="entry name" value="p450"/>
    <property type="match status" value="1"/>
</dbReference>
<organism evidence="8 9">
    <name type="scientific">Microthyrium microscopicum</name>
    <dbReference type="NCBI Taxonomy" id="703497"/>
    <lineage>
        <taxon>Eukaryota</taxon>
        <taxon>Fungi</taxon>
        <taxon>Dikarya</taxon>
        <taxon>Ascomycota</taxon>
        <taxon>Pezizomycotina</taxon>
        <taxon>Dothideomycetes</taxon>
        <taxon>Dothideomycetes incertae sedis</taxon>
        <taxon>Microthyriales</taxon>
        <taxon>Microthyriaceae</taxon>
        <taxon>Microthyrium</taxon>
    </lineage>
</organism>
<dbReference type="Gene3D" id="1.10.630.10">
    <property type="entry name" value="Cytochrome P450"/>
    <property type="match status" value="1"/>
</dbReference>
<evidence type="ECO:0000256" key="2">
    <source>
        <dbReference type="ARBA" id="ARBA00010617"/>
    </source>
</evidence>
<dbReference type="PANTHER" id="PTHR24304">
    <property type="entry name" value="CYTOCHROME P450 FAMILY 7"/>
    <property type="match status" value="1"/>
</dbReference>
<proteinExistence type="inferred from homology"/>
<protein>
    <submittedName>
        <fullName evidence="8">Cytochrome P450</fullName>
    </submittedName>
</protein>
<dbReference type="GO" id="GO:0005506">
    <property type="term" value="F:iron ion binding"/>
    <property type="evidence" value="ECO:0007669"/>
    <property type="project" value="InterPro"/>
</dbReference>
<gene>
    <name evidence="8" type="ORF">BT63DRAFT_295971</name>
</gene>
<dbReference type="EMBL" id="MU004237">
    <property type="protein sequence ID" value="KAF2667598.1"/>
    <property type="molecule type" value="Genomic_DNA"/>
</dbReference>
<evidence type="ECO:0000256" key="6">
    <source>
        <dbReference type="PIRSR" id="PIRSR602403-1"/>
    </source>
</evidence>
<dbReference type="GO" id="GO:0004497">
    <property type="term" value="F:monooxygenase activity"/>
    <property type="evidence" value="ECO:0007669"/>
    <property type="project" value="InterPro"/>
</dbReference>
<dbReference type="GO" id="GO:0016705">
    <property type="term" value="F:oxidoreductase activity, acting on paired donors, with incorporation or reduction of molecular oxygen"/>
    <property type="evidence" value="ECO:0007669"/>
    <property type="project" value="InterPro"/>
</dbReference>
<dbReference type="InterPro" id="IPR001128">
    <property type="entry name" value="Cyt_P450"/>
</dbReference>
<dbReference type="CDD" id="cd00302">
    <property type="entry name" value="cytochrome_P450"/>
    <property type="match status" value="1"/>
</dbReference>
<dbReference type="PRINTS" id="PR00465">
    <property type="entry name" value="EP450IV"/>
</dbReference>
<comment type="similarity">
    <text evidence="2">Belongs to the cytochrome P450 family.</text>
</comment>
<evidence type="ECO:0000256" key="7">
    <source>
        <dbReference type="SAM" id="MobiDB-lite"/>
    </source>
</evidence>
<dbReference type="InterPro" id="IPR050529">
    <property type="entry name" value="CYP450_sterol_14alpha_dmase"/>
</dbReference>